<dbReference type="Proteomes" id="UP001157017">
    <property type="component" value="Unassembled WGS sequence"/>
</dbReference>
<name>A0ABQ6JI48_9ACTN</name>
<comment type="caution">
    <text evidence="2">The sequence shown here is derived from an EMBL/GenBank/DDBJ whole genome shotgun (WGS) entry which is preliminary data.</text>
</comment>
<accession>A0ABQ6JI48</accession>
<evidence type="ECO:0000313" key="2">
    <source>
        <dbReference type="EMBL" id="GMA87911.1"/>
    </source>
</evidence>
<protein>
    <submittedName>
        <fullName evidence="2">Uncharacterized protein</fullName>
    </submittedName>
</protein>
<keyword evidence="3" id="KW-1185">Reference proteome</keyword>
<dbReference type="EMBL" id="BSUZ01000001">
    <property type="protein sequence ID" value="GMA87911.1"/>
    <property type="molecule type" value="Genomic_DNA"/>
</dbReference>
<sequence length="83" mass="9140">MLDLRTERTVLDVDACAAVVRRRAFLEADDRAVSQGGSPPRLAEGVAAGGWMLRYDDDVVAHHEPAGTSPGPGRRRWWVRRSA</sequence>
<feature type="region of interest" description="Disordered" evidence="1">
    <location>
        <begin position="62"/>
        <end position="83"/>
    </location>
</feature>
<reference evidence="3" key="1">
    <citation type="journal article" date="2019" name="Int. J. Syst. Evol. Microbiol.">
        <title>The Global Catalogue of Microorganisms (GCM) 10K type strain sequencing project: providing services to taxonomists for standard genome sequencing and annotation.</title>
        <authorList>
            <consortium name="The Broad Institute Genomics Platform"/>
            <consortium name="The Broad Institute Genome Sequencing Center for Infectious Disease"/>
            <person name="Wu L."/>
            <person name="Ma J."/>
        </authorList>
    </citation>
    <scope>NUCLEOTIDE SEQUENCE [LARGE SCALE GENOMIC DNA]</scope>
    <source>
        <strain evidence="3">NBRC 108730</strain>
    </source>
</reference>
<feature type="compositionally biased region" description="Basic residues" evidence="1">
    <location>
        <begin position="73"/>
        <end position="83"/>
    </location>
</feature>
<evidence type="ECO:0000313" key="3">
    <source>
        <dbReference type="Proteomes" id="UP001157017"/>
    </source>
</evidence>
<organism evidence="2 3">
    <name type="scientific">Angustibacter aerolatus</name>
    <dbReference type="NCBI Taxonomy" id="1162965"/>
    <lineage>
        <taxon>Bacteria</taxon>
        <taxon>Bacillati</taxon>
        <taxon>Actinomycetota</taxon>
        <taxon>Actinomycetes</taxon>
        <taxon>Kineosporiales</taxon>
        <taxon>Kineosporiaceae</taxon>
    </lineage>
</organism>
<evidence type="ECO:0000256" key="1">
    <source>
        <dbReference type="SAM" id="MobiDB-lite"/>
    </source>
</evidence>
<proteinExistence type="predicted"/>
<gene>
    <name evidence="2" type="ORF">GCM10025868_31610</name>
</gene>